<feature type="transmembrane region" description="Helical" evidence="1">
    <location>
        <begin position="6"/>
        <end position="25"/>
    </location>
</feature>
<evidence type="ECO:0000256" key="1">
    <source>
        <dbReference type="SAM" id="Phobius"/>
    </source>
</evidence>
<keyword evidence="1" id="KW-1133">Transmembrane helix</keyword>
<dbReference type="EMBL" id="DAAYHK010000002">
    <property type="protein sequence ID" value="HAG4212927.1"/>
    <property type="molecule type" value="Genomic_DNA"/>
</dbReference>
<reference evidence="2" key="1">
    <citation type="journal article" date="2018" name="Genome Biol.">
        <title>SKESA: strategic k-mer extension for scrupulous assemblies.</title>
        <authorList>
            <person name="Souvorov A."/>
            <person name="Agarwala R."/>
            <person name="Lipman D.J."/>
        </authorList>
    </citation>
    <scope>NUCLEOTIDE SEQUENCE</scope>
    <source>
        <strain evidence="2">MA.JE_S09-001420</strain>
    </source>
</reference>
<sequence length="71" mass="8070">MYVLYFIHTALLVYTLSVATEIIHVKRWLKRIRGSANDYAIKQINSSVVIMALSVIAIFIADISLLFTPDK</sequence>
<protein>
    <submittedName>
        <fullName evidence="2">Uncharacterized protein</fullName>
    </submittedName>
</protein>
<gene>
    <name evidence="2" type="ORF">G8415_001217</name>
</gene>
<comment type="caution">
    <text evidence="2">The sequence shown here is derived from an EMBL/GenBank/DDBJ whole genome shotgun (WGS) entry which is preliminary data.</text>
</comment>
<keyword evidence="1" id="KW-0812">Transmembrane</keyword>
<reference evidence="2" key="2">
    <citation type="submission" date="2020-02" db="EMBL/GenBank/DDBJ databases">
        <authorList>
            <consortium name="NCBI Pathogen Detection Project"/>
        </authorList>
    </citation>
    <scope>NUCLEOTIDE SEQUENCE</scope>
    <source>
        <strain evidence="2">MA.JE_S09-001420</strain>
    </source>
</reference>
<organism evidence="2">
    <name type="scientific">Salmonella enterica</name>
    <name type="common">Salmonella choleraesuis</name>
    <dbReference type="NCBI Taxonomy" id="28901"/>
    <lineage>
        <taxon>Bacteria</taxon>
        <taxon>Pseudomonadati</taxon>
        <taxon>Pseudomonadota</taxon>
        <taxon>Gammaproteobacteria</taxon>
        <taxon>Enterobacterales</taxon>
        <taxon>Enterobacteriaceae</taxon>
        <taxon>Salmonella</taxon>
    </lineage>
</organism>
<keyword evidence="1" id="KW-0472">Membrane</keyword>
<dbReference type="AlphaFoldDB" id="A0A763HBR4"/>
<name>A0A763HBR4_SALER</name>
<accession>A0A763HBR4</accession>
<proteinExistence type="predicted"/>
<evidence type="ECO:0000313" key="2">
    <source>
        <dbReference type="EMBL" id="HAG4212927.1"/>
    </source>
</evidence>
<feature type="transmembrane region" description="Helical" evidence="1">
    <location>
        <begin position="46"/>
        <end position="67"/>
    </location>
</feature>